<protein>
    <recommendedName>
        <fullName evidence="1">FAD-dependent thymidylate synthase</fullName>
        <ecNumber evidence="1">2.1.1.148</ecNumber>
    </recommendedName>
</protein>
<dbReference type="AlphaFoldDB" id="A0A1Z4MV00"/>
<evidence type="ECO:0000256" key="1">
    <source>
        <dbReference type="NCBIfam" id="TIGR02170"/>
    </source>
</evidence>
<dbReference type="KEGG" id="ttq:NIES37_12120"/>
<gene>
    <name evidence="4" type="primary">thyX</name>
    <name evidence="4" type="ORF">NIES37_12120</name>
</gene>
<dbReference type="GO" id="GO:0016539">
    <property type="term" value="P:intein-mediated protein splicing"/>
    <property type="evidence" value="ECO:0007669"/>
    <property type="project" value="InterPro"/>
</dbReference>
<reference evidence="4 5" key="1">
    <citation type="submission" date="2017-06" db="EMBL/GenBank/DDBJ databases">
        <title>Genome sequencing of cyanobaciteial culture collection at National Institute for Environmental Studies (NIES).</title>
        <authorList>
            <person name="Hirose Y."/>
            <person name="Shimura Y."/>
            <person name="Fujisawa T."/>
            <person name="Nakamura Y."/>
            <person name="Kawachi M."/>
        </authorList>
    </citation>
    <scope>NUCLEOTIDE SEQUENCE [LARGE SCALE GENOMIC DNA]</scope>
    <source>
        <strain evidence="4 5">NIES-37</strain>
    </source>
</reference>
<dbReference type="InterPro" id="IPR036844">
    <property type="entry name" value="Hint_dom_sf"/>
</dbReference>
<dbReference type="InterPro" id="IPR003615">
    <property type="entry name" value="HNH_nuc"/>
</dbReference>
<dbReference type="SMART" id="SM00305">
    <property type="entry name" value="HintC"/>
    <property type="match status" value="1"/>
</dbReference>
<dbReference type="NCBIfam" id="TIGR01443">
    <property type="entry name" value="intein_Cterm"/>
    <property type="match status" value="1"/>
</dbReference>
<dbReference type="Gene3D" id="2.170.16.10">
    <property type="entry name" value="Hedgehog/Intein (Hint) domain"/>
    <property type="match status" value="2"/>
</dbReference>
<feature type="domain" description="Hint" evidence="2">
    <location>
        <begin position="509"/>
        <end position="555"/>
    </location>
</feature>
<dbReference type="GO" id="GO:0008270">
    <property type="term" value="F:zinc ion binding"/>
    <property type="evidence" value="ECO:0007669"/>
    <property type="project" value="InterPro"/>
</dbReference>
<evidence type="ECO:0000259" key="2">
    <source>
        <dbReference type="SMART" id="SM00305"/>
    </source>
</evidence>
<sequence length="693" mass="80283">MDRFRVEVIAKTPNPQQVIYAAMHQDYTEAFVYDERDSWPSESQCGEVIVKRLLAGERGHYGPLEHPQIVFNCGYFPHSVMQQARTHRISVSFDVQCLSADNEITFVNCEGDSNQKLKKTIGELYELWTNGEKAIRTRSIKGRNGEPPGEYRRDCKQRIRKMRLRVLNEETGLFEVGHIKDVMCSGLQPVYRVTLEDGKTLDCTVNHRLFTSDGWQTMGDAVGLITNPDGSVVKSTKPCHLMCNGMAVVGNGLYRNREWLESQILKGLSTLEIAQLSECSINTVRNWADKYELNLNQNDSKFPKEHQPWNYNPNALYRDKIWLEEQIAKGLYVDEMAALANCSIEAIKKWVYAYGLSLNKRSRGSRNPWNKGQTGYHLNLSQASRQKRRENAKLYTKRGEESNFWKGGTSTERELIGAWTRDIAPAVHEKFNYICQRCRVRGGSLHAHHLIPVYADESLAYDFDNLVTLCKECHEYIHQNHQEADFASSFNPIIDTENWRPKPKPIGRKLQAHPVKVKTVQYIGKKMTYDLEVEGSWHNFVANGIVVHNSFRYTGNQFIDVVTGKKDIEDVFYLRPVGYYTDRQGKKYYYSPEQRAKDLEWCLEAAKRYKADFEGGMSEEHARGKMPFDYRQHFVVSFNLRSFLHFCDLRNKKDAQLEIQKLCEMMWPHFAEWVPAIAEWYEKSRLGKARLAP</sequence>
<feature type="domain" description="HNH nuclease" evidence="3">
    <location>
        <begin position="422"/>
        <end position="475"/>
    </location>
</feature>
<dbReference type="SMART" id="SM00507">
    <property type="entry name" value="HNHc"/>
    <property type="match status" value="1"/>
</dbReference>
<dbReference type="EC" id="2.1.1.148" evidence="1"/>
<dbReference type="InterPro" id="IPR030934">
    <property type="entry name" value="Intein_C"/>
</dbReference>
<dbReference type="GO" id="GO:0006231">
    <property type="term" value="P:dTMP biosynthetic process"/>
    <property type="evidence" value="ECO:0007669"/>
    <property type="project" value="UniProtKB-UniRule"/>
</dbReference>
<dbReference type="GO" id="GO:0003676">
    <property type="term" value="F:nucleic acid binding"/>
    <property type="evidence" value="ECO:0007669"/>
    <property type="project" value="InterPro"/>
</dbReference>
<dbReference type="GO" id="GO:0050797">
    <property type="term" value="F:thymidylate synthase (FAD) activity"/>
    <property type="evidence" value="ECO:0007669"/>
    <property type="project" value="UniProtKB-UniRule"/>
</dbReference>
<dbReference type="Pfam" id="PF02511">
    <property type="entry name" value="Thy1"/>
    <property type="match status" value="2"/>
</dbReference>
<dbReference type="GO" id="GO:0004799">
    <property type="term" value="F:thymidylate synthase activity"/>
    <property type="evidence" value="ECO:0007669"/>
    <property type="project" value="TreeGrafter"/>
</dbReference>
<keyword evidence="5" id="KW-1185">Reference proteome</keyword>
<dbReference type="PANTHER" id="PTHR34934:SF1">
    <property type="entry name" value="FLAVIN-DEPENDENT THYMIDYLATE SYNTHASE"/>
    <property type="match status" value="1"/>
</dbReference>
<dbReference type="PANTHER" id="PTHR34934">
    <property type="entry name" value="FLAVIN-DEPENDENT THYMIDYLATE SYNTHASE"/>
    <property type="match status" value="1"/>
</dbReference>
<proteinExistence type="predicted"/>
<dbReference type="CDD" id="cd00085">
    <property type="entry name" value="HNHc"/>
    <property type="match status" value="1"/>
</dbReference>
<evidence type="ECO:0000313" key="5">
    <source>
        <dbReference type="Proteomes" id="UP000218785"/>
    </source>
</evidence>
<dbReference type="InterPro" id="IPR003586">
    <property type="entry name" value="Hint_dom_C"/>
</dbReference>
<dbReference type="InterPro" id="IPR003669">
    <property type="entry name" value="Thymidylate_synthase_ThyX"/>
</dbReference>
<dbReference type="PROSITE" id="PS50817">
    <property type="entry name" value="INTEIN_N_TER"/>
    <property type="match status" value="1"/>
</dbReference>
<organism evidence="4 5">
    <name type="scientific">Tolypothrix tenuis PCC 7101</name>
    <dbReference type="NCBI Taxonomy" id="231146"/>
    <lineage>
        <taxon>Bacteria</taxon>
        <taxon>Bacillati</taxon>
        <taxon>Cyanobacteriota</taxon>
        <taxon>Cyanophyceae</taxon>
        <taxon>Nostocales</taxon>
        <taxon>Tolypothrichaceae</taxon>
        <taxon>Tolypothrix</taxon>
    </lineage>
</organism>
<name>A0A1Z4MV00_9CYAN</name>
<dbReference type="PROSITE" id="PS50818">
    <property type="entry name" value="INTEIN_C_TER"/>
    <property type="match status" value="1"/>
</dbReference>
<evidence type="ECO:0000259" key="3">
    <source>
        <dbReference type="SMART" id="SM00507"/>
    </source>
</evidence>
<dbReference type="SUPFAM" id="SSF51294">
    <property type="entry name" value="Hedgehog/intein (Hint) domain"/>
    <property type="match status" value="1"/>
</dbReference>
<dbReference type="CDD" id="cd20175">
    <property type="entry name" value="ThyX"/>
    <property type="match status" value="1"/>
</dbReference>
<dbReference type="GO" id="GO:0050660">
    <property type="term" value="F:flavin adenine dinucleotide binding"/>
    <property type="evidence" value="ECO:0007669"/>
    <property type="project" value="UniProtKB-UniRule"/>
</dbReference>
<dbReference type="Gene3D" id="3.30.1360.170">
    <property type="match status" value="2"/>
</dbReference>
<dbReference type="Gene3D" id="1.10.30.50">
    <property type="match status" value="1"/>
</dbReference>
<dbReference type="GO" id="GO:0070402">
    <property type="term" value="F:NADPH binding"/>
    <property type="evidence" value="ECO:0007669"/>
    <property type="project" value="TreeGrafter"/>
</dbReference>
<dbReference type="PROSITE" id="PS51331">
    <property type="entry name" value="THYX"/>
    <property type="match status" value="1"/>
</dbReference>
<accession>A0A1Z4MV00</accession>
<dbReference type="GO" id="GO:0004519">
    <property type="term" value="F:endonuclease activity"/>
    <property type="evidence" value="ECO:0007669"/>
    <property type="project" value="InterPro"/>
</dbReference>
<dbReference type="EMBL" id="AP018248">
    <property type="protein sequence ID" value="BAY97274.1"/>
    <property type="molecule type" value="Genomic_DNA"/>
</dbReference>
<dbReference type="Pfam" id="PF14890">
    <property type="entry name" value="Intein_splicing"/>
    <property type="match status" value="1"/>
</dbReference>
<dbReference type="InterPro" id="IPR006141">
    <property type="entry name" value="Intein_N"/>
</dbReference>
<dbReference type="NCBIfam" id="TIGR02170">
    <property type="entry name" value="thyX"/>
    <property type="match status" value="1"/>
</dbReference>
<dbReference type="Proteomes" id="UP000218785">
    <property type="component" value="Chromosome"/>
</dbReference>
<evidence type="ECO:0000313" key="4">
    <source>
        <dbReference type="EMBL" id="BAY97274.1"/>
    </source>
</evidence>
<dbReference type="SUPFAM" id="SSF69796">
    <property type="entry name" value="Thymidylate synthase-complementing protein Thy1"/>
    <property type="match status" value="2"/>
</dbReference>
<dbReference type="InterPro" id="IPR036098">
    <property type="entry name" value="Thymidylate_synthase_ThyX_sf"/>
</dbReference>